<dbReference type="RefSeq" id="WP_106758382.1">
    <property type="nucleotide sequence ID" value="NZ_PXWF02000244.1"/>
</dbReference>
<keyword evidence="2" id="KW-0472">Membrane</keyword>
<dbReference type="EMBL" id="PXWF02000244">
    <property type="protein sequence ID" value="PWF46604.1"/>
    <property type="molecule type" value="Genomic_DNA"/>
</dbReference>
<name>A0A2U2HIF7_9BURK</name>
<protein>
    <recommendedName>
        <fullName evidence="5">Transmembrane protein</fullName>
    </recommendedName>
</protein>
<evidence type="ECO:0000313" key="4">
    <source>
        <dbReference type="Proteomes" id="UP000241421"/>
    </source>
</evidence>
<proteinExistence type="predicted"/>
<keyword evidence="2" id="KW-1133">Transmembrane helix</keyword>
<feature type="compositionally biased region" description="Polar residues" evidence="1">
    <location>
        <begin position="78"/>
        <end position="89"/>
    </location>
</feature>
<dbReference type="OrthoDB" id="8565731at2"/>
<comment type="caution">
    <text evidence="3">The sequence shown here is derived from an EMBL/GenBank/DDBJ whole genome shotgun (WGS) entry which is preliminary data.</text>
</comment>
<gene>
    <name evidence="3" type="ORF">C7C56_016035</name>
</gene>
<dbReference type="AlphaFoldDB" id="A0A2U2HIF7"/>
<evidence type="ECO:0008006" key="5">
    <source>
        <dbReference type="Google" id="ProtNLM"/>
    </source>
</evidence>
<keyword evidence="2" id="KW-0812">Transmembrane</keyword>
<accession>A0A2U2HIF7</accession>
<evidence type="ECO:0000313" key="3">
    <source>
        <dbReference type="EMBL" id="PWF46604.1"/>
    </source>
</evidence>
<organism evidence="3 4">
    <name type="scientific">Massilia glaciei</name>
    <dbReference type="NCBI Taxonomy" id="1524097"/>
    <lineage>
        <taxon>Bacteria</taxon>
        <taxon>Pseudomonadati</taxon>
        <taxon>Pseudomonadota</taxon>
        <taxon>Betaproteobacteria</taxon>
        <taxon>Burkholderiales</taxon>
        <taxon>Oxalobacteraceae</taxon>
        <taxon>Telluria group</taxon>
        <taxon>Massilia</taxon>
    </lineage>
</organism>
<dbReference type="Proteomes" id="UP000241421">
    <property type="component" value="Unassembled WGS sequence"/>
</dbReference>
<sequence length="89" mass="9254">MWIVFVAWIFVVGLMAVVEADATTIGAGIMTFLFYCVLPLSILNYLAGSGRRRARINAEAAKAAAARAATASAPPSAPKSQPNNDASIG</sequence>
<evidence type="ECO:0000256" key="2">
    <source>
        <dbReference type="SAM" id="Phobius"/>
    </source>
</evidence>
<reference evidence="3 4" key="1">
    <citation type="submission" date="2018-04" db="EMBL/GenBank/DDBJ databases">
        <title>Massilia violaceinigra sp. nov., a novel purple-pigmented bacterium isolated from Tianshan glacier, Xinjiang, China.</title>
        <authorList>
            <person name="Wang H."/>
        </authorList>
    </citation>
    <scope>NUCLEOTIDE SEQUENCE [LARGE SCALE GENOMIC DNA]</scope>
    <source>
        <strain evidence="3 4">B448-2</strain>
    </source>
</reference>
<feature type="transmembrane region" description="Helical" evidence="2">
    <location>
        <begin position="30"/>
        <end position="47"/>
    </location>
</feature>
<keyword evidence="4" id="KW-1185">Reference proteome</keyword>
<evidence type="ECO:0000256" key="1">
    <source>
        <dbReference type="SAM" id="MobiDB-lite"/>
    </source>
</evidence>
<feature type="region of interest" description="Disordered" evidence="1">
    <location>
        <begin position="69"/>
        <end position="89"/>
    </location>
</feature>